<comment type="similarity">
    <text evidence="5">Belongs to the LapA family.</text>
</comment>
<evidence type="ECO:0000259" key="6">
    <source>
        <dbReference type="Pfam" id="PF06305"/>
    </source>
</evidence>
<evidence type="ECO:0000256" key="2">
    <source>
        <dbReference type="ARBA" id="ARBA00022692"/>
    </source>
</evidence>
<sequence length="111" mass="12304">MPNYASLCVYGHFGGQVKAVITFIFLAILFAIAIFVGLKNDTLVTFNYLIAQSDVRLSVLIAITFGIAFTLGAAISSLLYLKLKISNKRLTKKVTRQTEELAHLRKLPLKD</sequence>
<proteinExistence type="inferred from homology"/>
<keyword evidence="5" id="KW-0997">Cell inner membrane</keyword>
<feature type="domain" description="Lipopolysaccharide assembly protein A" evidence="6">
    <location>
        <begin position="39"/>
        <end position="101"/>
    </location>
</feature>
<evidence type="ECO:0000256" key="1">
    <source>
        <dbReference type="ARBA" id="ARBA00022475"/>
    </source>
</evidence>
<protein>
    <recommendedName>
        <fullName evidence="5">Probable lipopolysaccharide assembly protein A</fullName>
    </recommendedName>
</protein>
<keyword evidence="2 5" id="KW-0812">Transmembrane</keyword>
<reference evidence="7 8" key="1">
    <citation type="journal article" date="2022" name="Environ. Microbiol. Rep.">
        <title>Eco-phylogenetic analyses reveal divergent evolution of vitamin B12 metabolism in the marine bacterial family 'Psychromonadaceae'.</title>
        <authorList>
            <person name="Jin X."/>
            <person name="Yang Y."/>
            <person name="Cao H."/>
            <person name="Gao B."/>
            <person name="Zhao Z."/>
        </authorList>
    </citation>
    <scope>NUCLEOTIDE SEQUENCE [LARGE SCALE GENOMIC DNA]</scope>
    <source>
        <strain evidence="7 8">MKS20</strain>
    </source>
</reference>
<dbReference type="InterPro" id="IPR032906">
    <property type="entry name" value="LapA"/>
</dbReference>
<comment type="function">
    <text evidence="5">Involved in the assembly of lipopolysaccharide (LPS).</text>
</comment>
<dbReference type="InterPro" id="IPR010445">
    <property type="entry name" value="LapA_dom"/>
</dbReference>
<dbReference type="EMBL" id="JAIMJA010000001">
    <property type="protein sequence ID" value="MCE2593256.1"/>
    <property type="molecule type" value="Genomic_DNA"/>
</dbReference>
<comment type="caution">
    <text evidence="5">Lacks conserved residue(s) required for the propagation of feature annotation.</text>
</comment>
<comment type="subcellular location">
    <subcellularLocation>
        <location evidence="5">Cell inner membrane</location>
        <topology evidence="5">Multi-pass membrane protein</topology>
    </subcellularLocation>
</comment>
<evidence type="ECO:0000256" key="5">
    <source>
        <dbReference type="HAMAP-Rule" id="MF_01948"/>
    </source>
</evidence>
<dbReference type="HAMAP" id="MF_01948">
    <property type="entry name" value="LPS_assembly_LapA"/>
    <property type="match status" value="1"/>
</dbReference>
<accession>A0ABS8W681</accession>
<gene>
    <name evidence="5" type="primary">lapA</name>
    <name evidence="7" type="ORF">K6Y31_00275</name>
</gene>
<comment type="caution">
    <text evidence="7">The sequence shown here is derived from an EMBL/GenBank/DDBJ whole genome shotgun (WGS) entry which is preliminary data.</text>
</comment>
<keyword evidence="1 5" id="KW-1003">Cell membrane</keyword>
<organism evidence="7 8">
    <name type="scientific">Motilimonas cestriensis</name>
    <dbReference type="NCBI Taxonomy" id="2742685"/>
    <lineage>
        <taxon>Bacteria</taxon>
        <taxon>Pseudomonadati</taxon>
        <taxon>Pseudomonadota</taxon>
        <taxon>Gammaproteobacteria</taxon>
        <taxon>Alteromonadales</taxon>
        <taxon>Alteromonadales genera incertae sedis</taxon>
        <taxon>Motilimonas</taxon>
    </lineage>
</organism>
<evidence type="ECO:0000256" key="4">
    <source>
        <dbReference type="ARBA" id="ARBA00023136"/>
    </source>
</evidence>
<dbReference type="Proteomes" id="UP001201273">
    <property type="component" value="Unassembled WGS sequence"/>
</dbReference>
<name>A0ABS8W681_9GAMM</name>
<feature type="transmembrane region" description="Helical" evidence="5">
    <location>
        <begin position="20"/>
        <end position="38"/>
    </location>
</feature>
<evidence type="ECO:0000313" key="8">
    <source>
        <dbReference type="Proteomes" id="UP001201273"/>
    </source>
</evidence>
<keyword evidence="4 5" id="KW-0472">Membrane</keyword>
<evidence type="ECO:0000256" key="3">
    <source>
        <dbReference type="ARBA" id="ARBA00022989"/>
    </source>
</evidence>
<evidence type="ECO:0000313" key="7">
    <source>
        <dbReference type="EMBL" id="MCE2593256.1"/>
    </source>
</evidence>
<feature type="transmembrane region" description="Helical" evidence="5">
    <location>
        <begin position="58"/>
        <end position="81"/>
    </location>
</feature>
<keyword evidence="8" id="KW-1185">Reference proteome</keyword>
<keyword evidence="3 5" id="KW-1133">Transmembrane helix</keyword>
<dbReference type="Pfam" id="PF06305">
    <property type="entry name" value="LapA_dom"/>
    <property type="match status" value="1"/>
</dbReference>